<evidence type="ECO:0000313" key="3">
    <source>
        <dbReference type="Proteomes" id="UP000295371"/>
    </source>
</evidence>
<gene>
    <name evidence="2" type="ORF">CLV29_2197</name>
</gene>
<keyword evidence="1" id="KW-0812">Transmembrane</keyword>
<accession>A0A4R7JAV3</accession>
<keyword evidence="1" id="KW-1133">Transmembrane helix</keyword>
<dbReference type="RefSeq" id="WP_133754884.1">
    <property type="nucleotide sequence ID" value="NZ_CP171129.1"/>
</dbReference>
<sequence length="178" mass="18964">MLTRLQEMVVPWDPAPLTARREAALRALIWPAISLTITLVLLVVIAAWNSASTGGAALPFLVVFFSISVLTGAGILAYGILRAVRAHQELSEVGQGAALQLDHRGISTSQGHADWDQVQAIVTRPGGLLHGPLLVVEHELGRDEYPVEGLGVLPAGLESSVRIFSRGRHGVDLSAIED</sequence>
<evidence type="ECO:0000256" key="1">
    <source>
        <dbReference type="SAM" id="Phobius"/>
    </source>
</evidence>
<feature type="transmembrane region" description="Helical" evidence="1">
    <location>
        <begin position="27"/>
        <end position="48"/>
    </location>
</feature>
<organism evidence="2 3">
    <name type="scientific">Naumannella halotolerans</name>
    <dbReference type="NCBI Taxonomy" id="993414"/>
    <lineage>
        <taxon>Bacteria</taxon>
        <taxon>Bacillati</taxon>
        <taxon>Actinomycetota</taxon>
        <taxon>Actinomycetes</taxon>
        <taxon>Propionibacteriales</taxon>
        <taxon>Propionibacteriaceae</taxon>
        <taxon>Naumannella</taxon>
    </lineage>
</organism>
<reference evidence="2 3" key="1">
    <citation type="submission" date="2019-03" db="EMBL/GenBank/DDBJ databases">
        <title>Genomic Encyclopedia of Archaeal and Bacterial Type Strains, Phase II (KMG-II): from individual species to whole genera.</title>
        <authorList>
            <person name="Goeker M."/>
        </authorList>
    </citation>
    <scope>NUCLEOTIDE SEQUENCE [LARGE SCALE GENOMIC DNA]</scope>
    <source>
        <strain evidence="2 3">DSM 24323</strain>
    </source>
</reference>
<proteinExistence type="predicted"/>
<comment type="caution">
    <text evidence="2">The sequence shown here is derived from an EMBL/GenBank/DDBJ whole genome shotgun (WGS) entry which is preliminary data.</text>
</comment>
<feature type="transmembrane region" description="Helical" evidence="1">
    <location>
        <begin position="60"/>
        <end position="81"/>
    </location>
</feature>
<keyword evidence="3" id="KW-1185">Reference proteome</keyword>
<evidence type="ECO:0000313" key="2">
    <source>
        <dbReference type="EMBL" id="TDT34525.1"/>
    </source>
</evidence>
<protein>
    <submittedName>
        <fullName evidence="2">Uncharacterized protein</fullName>
    </submittedName>
</protein>
<dbReference type="Proteomes" id="UP000295371">
    <property type="component" value="Unassembled WGS sequence"/>
</dbReference>
<dbReference type="EMBL" id="SOAW01000001">
    <property type="protein sequence ID" value="TDT34525.1"/>
    <property type="molecule type" value="Genomic_DNA"/>
</dbReference>
<name>A0A4R7JAV3_9ACTN</name>
<keyword evidence="1" id="KW-0472">Membrane</keyword>
<dbReference type="OrthoDB" id="3732776at2"/>
<dbReference type="AlphaFoldDB" id="A0A4R7JAV3"/>